<comment type="caution">
    <text evidence="2">The sequence shown here is derived from an EMBL/GenBank/DDBJ whole genome shotgun (WGS) entry which is preliminary data.</text>
</comment>
<reference evidence="2" key="1">
    <citation type="journal article" date="2020" name="New Phytol.">
        <title>Comparative genomics reveals dynamic genome evolution in host specialist ectomycorrhizal fungi.</title>
        <authorList>
            <person name="Lofgren L.A."/>
            <person name="Nguyen N.H."/>
            <person name="Vilgalys R."/>
            <person name="Ruytinx J."/>
            <person name="Liao H.L."/>
            <person name="Branco S."/>
            <person name="Kuo A."/>
            <person name="LaButti K."/>
            <person name="Lipzen A."/>
            <person name="Andreopoulos W."/>
            <person name="Pangilinan J."/>
            <person name="Riley R."/>
            <person name="Hundley H."/>
            <person name="Na H."/>
            <person name="Barry K."/>
            <person name="Grigoriev I.V."/>
            <person name="Stajich J.E."/>
            <person name="Kennedy P.G."/>
        </authorList>
    </citation>
    <scope>NUCLEOTIDE SEQUENCE</scope>
    <source>
        <strain evidence="2">DOB743</strain>
    </source>
</reference>
<evidence type="ECO:0000256" key="1">
    <source>
        <dbReference type="SAM" id="MobiDB-lite"/>
    </source>
</evidence>
<feature type="region of interest" description="Disordered" evidence="1">
    <location>
        <begin position="1"/>
        <end position="48"/>
    </location>
</feature>
<name>A0A9P6ZK92_9AGAM</name>
<proteinExistence type="predicted"/>
<feature type="compositionally biased region" description="Low complexity" evidence="1">
    <location>
        <begin position="35"/>
        <end position="46"/>
    </location>
</feature>
<dbReference type="AlphaFoldDB" id="A0A9P6ZK92"/>
<organism evidence="2 3">
    <name type="scientific">Suillus placidus</name>
    <dbReference type="NCBI Taxonomy" id="48579"/>
    <lineage>
        <taxon>Eukaryota</taxon>
        <taxon>Fungi</taxon>
        <taxon>Dikarya</taxon>
        <taxon>Basidiomycota</taxon>
        <taxon>Agaricomycotina</taxon>
        <taxon>Agaricomycetes</taxon>
        <taxon>Agaricomycetidae</taxon>
        <taxon>Boletales</taxon>
        <taxon>Suillineae</taxon>
        <taxon>Suillaceae</taxon>
        <taxon>Suillus</taxon>
    </lineage>
</organism>
<evidence type="ECO:0000313" key="3">
    <source>
        <dbReference type="Proteomes" id="UP000714275"/>
    </source>
</evidence>
<evidence type="ECO:0000313" key="2">
    <source>
        <dbReference type="EMBL" id="KAG1769913.1"/>
    </source>
</evidence>
<gene>
    <name evidence="2" type="ORF">EV702DRAFT_1202692</name>
</gene>
<sequence>MFPPVPINSSRYSPVLRNSSRSNSVEPFRGKRPSTKSTTTTSSGRSQAAIKVTAQPITSEPLGEATGILNTPHTAGNPSVPLTHHPTEVLGNLLHLILITSADHLQVQCDQVLDFILRQIREKYSKVFSRVTPRHYNSILHAIEKLAGKARLSYDYETLQLEVEMPSCVHDSVVNVIRRGLESVDRMLQNLITGRLIHTELHPSLTLNTGKKEFVPDCVHVITARCNPPVRKVSSLIEVAFSQSEAALLDRFRNAVNAYPELGWILMVVINEIPPYQSPERLSHTWRELRPKPNGNLFSETSFLSLRAEPRSLDEPTPVVVENHSWCTISSIQVQVWIRGRKSPINIDTKDNRLTARGNLYPANADNAASMDNVTLMIIQGLSRTRDCFVDQCRRADPNANVSALRAAQFDLPFKWADVLDGLTYAMHATAHDRYRSWYYNLRNGIEATIGVKRTAEEAEIEPNDERLVMNVRARTQSRINTRSAARSASYG</sequence>
<dbReference type="OrthoDB" id="2653441at2759"/>
<accession>A0A9P6ZK92</accession>
<dbReference type="Proteomes" id="UP000714275">
    <property type="component" value="Unassembled WGS sequence"/>
</dbReference>
<keyword evidence="3" id="KW-1185">Reference proteome</keyword>
<feature type="compositionally biased region" description="Polar residues" evidence="1">
    <location>
        <begin position="7"/>
        <end position="25"/>
    </location>
</feature>
<protein>
    <submittedName>
        <fullName evidence="2">Uncharacterized protein</fullName>
    </submittedName>
</protein>
<dbReference type="EMBL" id="JABBWD010000069">
    <property type="protein sequence ID" value="KAG1769913.1"/>
    <property type="molecule type" value="Genomic_DNA"/>
</dbReference>